<protein>
    <submittedName>
        <fullName evidence="8">Tyrosine-type recombinase/integrase</fullName>
    </submittedName>
</protein>
<evidence type="ECO:0000313" key="8">
    <source>
        <dbReference type="EMBL" id="MDD0841126.1"/>
    </source>
</evidence>
<evidence type="ECO:0000259" key="7">
    <source>
        <dbReference type="PROSITE" id="PS51900"/>
    </source>
</evidence>
<comment type="similarity">
    <text evidence="1">Belongs to the 'phage' integrase family.</text>
</comment>
<dbReference type="Gene3D" id="1.10.150.130">
    <property type="match status" value="1"/>
</dbReference>
<evidence type="ECO:0000256" key="4">
    <source>
        <dbReference type="ARBA" id="ARBA00023172"/>
    </source>
</evidence>
<feature type="domain" description="Tyr recombinase" evidence="6">
    <location>
        <begin position="214"/>
        <end position="392"/>
    </location>
</feature>
<reference evidence="8 9" key="1">
    <citation type="submission" date="2023-02" db="EMBL/GenBank/DDBJ databases">
        <title>Bacterial whole genomic sequence of Curvibacter sp. HBC61.</title>
        <authorList>
            <person name="Le V."/>
            <person name="Ko S.-R."/>
            <person name="Ahn C.-Y."/>
            <person name="Oh H.-M."/>
        </authorList>
    </citation>
    <scope>NUCLEOTIDE SEQUENCE [LARGE SCALE GENOMIC DNA]</scope>
    <source>
        <strain evidence="8 9">HBC61</strain>
    </source>
</reference>
<comment type="caution">
    <text evidence="8">The sequence shown here is derived from an EMBL/GenBank/DDBJ whole genome shotgun (WGS) entry which is preliminary data.</text>
</comment>
<evidence type="ECO:0000256" key="5">
    <source>
        <dbReference type="PROSITE-ProRule" id="PRU01248"/>
    </source>
</evidence>
<keyword evidence="3 5" id="KW-0238">DNA-binding</keyword>
<keyword evidence="4" id="KW-0233">DNA recombination</keyword>
<feature type="domain" description="Core-binding (CB)" evidence="7">
    <location>
        <begin position="102"/>
        <end position="183"/>
    </location>
</feature>
<dbReference type="InterPro" id="IPR050808">
    <property type="entry name" value="Phage_Integrase"/>
</dbReference>
<dbReference type="InterPro" id="IPR013762">
    <property type="entry name" value="Integrase-like_cat_sf"/>
</dbReference>
<evidence type="ECO:0000256" key="1">
    <source>
        <dbReference type="ARBA" id="ARBA00008857"/>
    </source>
</evidence>
<keyword evidence="9" id="KW-1185">Reference proteome</keyword>
<dbReference type="PANTHER" id="PTHR30629">
    <property type="entry name" value="PROPHAGE INTEGRASE"/>
    <property type="match status" value="1"/>
</dbReference>
<dbReference type="InterPro" id="IPR011010">
    <property type="entry name" value="DNA_brk_join_enz"/>
</dbReference>
<dbReference type="InterPro" id="IPR010998">
    <property type="entry name" value="Integrase_recombinase_N"/>
</dbReference>
<dbReference type="PANTHER" id="PTHR30629:SF2">
    <property type="entry name" value="PROPHAGE INTEGRASE INTS-RELATED"/>
    <property type="match status" value="1"/>
</dbReference>
<sequence>MKAKNPKTIQDQIDQAACGTSRKLYRINGAEFLLQVTPKGVKSWCYRYTLNNKTRVMGLGPVHRISFDEATKRARKIRVLLDDGIDPLAERDHKKAEQALSKTFKECAAEFIRSHEAGWKSAKHTAQWSATLETYAYPTIGDLAVQNIKVAHVTKIIDPIWLDKNETAERVRSRIEKVLAWATVHGYRTGDNPARWSGYLSEIFPKRAAVRKVKHHPALPYLELPAFMRLLENTSGRGAWVLRFLILTATRTTETRAAEWSEIDMEERLWCIPAERMKASRPHRVPLSEPAMEILRYMKAINDAHPTPSKYVFNGQTWGKHPSEAIMLMRLKHMGRTDIVPHGFRSTFRDFVAEKTDFPREVAEAALAHALQDKTEAAYQRGDYLEKRRELMTLWANFCMSG</sequence>
<dbReference type="InterPro" id="IPR025166">
    <property type="entry name" value="Integrase_DNA_bind_dom"/>
</dbReference>
<organism evidence="8 9">
    <name type="scientific">Curvibacter cyanobacteriorum</name>
    <dbReference type="NCBI Taxonomy" id="3026422"/>
    <lineage>
        <taxon>Bacteria</taxon>
        <taxon>Pseudomonadati</taxon>
        <taxon>Pseudomonadota</taxon>
        <taxon>Betaproteobacteria</taxon>
        <taxon>Burkholderiales</taxon>
        <taxon>Comamonadaceae</taxon>
        <taxon>Curvibacter</taxon>
    </lineage>
</organism>
<dbReference type="Pfam" id="PF00589">
    <property type="entry name" value="Phage_integrase"/>
    <property type="match status" value="1"/>
</dbReference>
<dbReference type="RefSeq" id="WP_273953915.1">
    <property type="nucleotide sequence ID" value="NZ_JAQSIP010000016.1"/>
</dbReference>
<dbReference type="Pfam" id="PF22022">
    <property type="entry name" value="Phage_int_M"/>
    <property type="match status" value="1"/>
</dbReference>
<dbReference type="InterPro" id="IPR038488">
    <property type="entry name" value="Integrase_DNA-bd_sf"/>
</dbReference>
<evidence type="ECO:0000256" key="2">
    <source>
        <dbReference type="ARBA" id="ARBA00022908"/>
    </source>
</evidence>
<dbReference type="Gene3D" id="1.10.443.10">
    <property type="entry name" value="Intergrase catalytic core"/>
    <property type="match status" value="1"/>
</dbReference>
<dbReference type="Pfam" id="PF13356">
    <property type="entry name" value="Arm-DNA-bind_3"/>
    <property type="match status" value="1"/>
</dbReference>
<gene>
    <name evidence="8" type="ORF">PSQ40_21290</name>
</gene>
<evidence type="ECO:0000313" key="9">
    <source>
        <dbReference type="Proteomes" id="UP001528673"/>
    </source>
</evidence>
<dbReference type="CDD" id="cd00801">
    <property type="entry name" value="INT_P4_C"/>
    <property type="match status" value="1"/>
</dbReference>
<dbReference type="PROSITE" id="PS51898">
    <property type="entry name" value="TYR_RECOMBINASE"/>
    <property type="match status" value="1"/>
</dbReference>
<dbReference type="InterPro" id="IPR002104">
    <property type="entry name" value="Integrase_catalytic"/>
</dbReference>
<name>A0ABT5N477_9BURK</name>
<accession>A0ABT5N477</accession>
<dbReference type="InterPro" id="IPR044068">
    <property type="entry name" value="CB"/>
</dbReference>
<dbReference type="Proteomes" id="UP001528673">
    <property type="component" value="Unassembled WGS sequence"/>
</dbReference>
<dbReference type="PROSITE" id="PS51900">
    <property type="entry name" value="CB"/>
    <property type="match status" value="1"/>
</dbReference>
<proteinExistence type="inferred from homology"/>
<keyword evidence="2" id="KW-0229">DNA integration</keyword>
<dbReference type="EMBL" id="JAQSIP010000016">
    <property type="protein sequence ID" value="MDD0841126.1"/>
    <property type="molecule type" value="Genomic_DNA"/>
</dbReference>
<dbReference type="SUPFAM" id="SSF56349">
    <property type="entry name" value="DNA breaking-rejoining enzymes"/>
    <property type="match status" value="1"/>
</dbReference>
<evidence type="ECO:0000256" key="3">
    <source>
        <dbReference type="ARBA" id="ARBA00023125"/>
    </source>
</evidence>
<evidence type="ECO:0000259" key="6">
    <source>
        <dbReference type="PROSITE" id="PS51898"/>
    </source>
</evidence>
<dbReference type="Gene3D" id="3.30.160.390">
    <property type="entry name" value="Integrase, DNA-binding domain"/>
    <property type="match status" value="1"/>
</dbReference>
<dbReference type="InterPro" id="IPR053876">
    <property type="entry name" value="Phage_int_M"/>
</dbReference>